<dbReference type="Pfam" id="PF00072">
    <property type="entry name" value="Response_reg"/>
    <property type="match status" value="1"/>
</dbReference>
<feature type="transmembrane region" description="Helical" evidence="10">
    <location>
        <begin position="290"/>
        <end position="315"/>
    </location>
</feature>
<dbReference type="PROSITE" id="PS50109">
    <property type="entry name" value="HIS_KIN"/>
    <property type="match status" value="1"/>
</dbReference>
<evidence type="ECO:0000256" key="8">
    <source>
        <dbReference type="ARBA" id="ARBA00023136"/>
    </source>
</evidence>
<dbReference type="CDD" id="cd00082">
    <property type="entry name" value="HisKA"/>
    <property type="match status" value="1"/>
</dbReference>
<keyword evidence="7 10" id="KW-1133">Transmembrane helix</keyword>
<dbReference type="RefSeq" id="WP_216958963.1">
    <property type="nucleotide sequence ID" value="NZ_JAHOPB010000001.1"/>
</dbReference>
<dbReference type="InterPro" id="IPR001789">
    <property type="entry name" value="Sig_transdc_resp-reg_receiver"/>
</dbReference>
<dbReference type="CDD" id="cd17546">
    <property type="entry name" value="REC_hyHK_CKI1_RcsC-like"/>
    <property type="match status" value="1"/>
</dbReference>
<dbReference type="PANTHER" id="PTHR45339:SF5">
    <property type="entry name" value="HISTIDINE KINASE"/>
    <property type="match status" value="1"/>
</dbReference>
<dbReference type="CDD" id="cd12914">
    <property type="entry name" value="PDC1_DGC_like"/>
    <property type="match status" value="1"/>
</dbReference>
<evidence type="ECO:0000256" key="6">
    <source>
        <dbReference type="ARBA" id="ARBA00022692"/>
    </source>
</evidence>
<dbReference type="PROSITE" id="PS50110">
    <property type="entry name" value="RESPONSE_REGULATORY"/>
    <property type="match status" value="1"/>
</dbReference>
<dbReference type="CDD" id="cd12915">
    <property type="entry name" value="PDC2_DGC_like"/>
    <property type="match status" value="1"/>
</dbReference>
<dbReference type="CDD" id="cd16922">
    <property type="entry name" value="HATPase_EvgS-ArcB-TorS-like"/>
    <property type="match status" value="1"/>
</dbReference>
<keyword evidence="8 10" id="KW-0472">Membrane</keyword>
<protein>
    <recommendedName>
        <fullName evidence="3">histidine kinase</fullName>
        <ecNumber evidence="3">2.7.13.3</ecNumber>
    </recommendedName>
</protein>
<evidence type="ECO:0000256" key="7">
    <source>
        <dbReference type="ARBA" id="ARBA00022989"/>
    </source>
</evidence>
<evidence type="ECO:0000256" key="5">
    <source>
        <dbReference type="ARBA" id="ARBA00022553"/>
    </source>
</evidence>
<dbReference type="SMART" id="SM00387">
    <property type="entry name" value="HATPase_c"/>
    <property type="match status" value="1"/>
</dbReference>
<evidence type="ECO:0000259" key="12">
    <source>
        <dbReference type="PROSITE" id="PS50110"/>
    </source>
</evidence>
<feature type="domain" description="Histidine kinase" evidence="11">
    <location>
        <begin position="344"/>
        <end position="564"/>
    </location>
</feature>
<organism evidence="13 14">
    <name type="scientific">Reyranella humidisoli</name>
    <dbReference type="NCBI Taxonomy" id="2849149"/>
    <lineage>
        <taxon>Bacteria</taxon>
        <taxon>Pseudomonadati</taxon>
        <taxon>Pseudomonadota</taxon>
        <taxon>Alphaproteobacteria</taxon>
        <taxon>Hyphomicrobiales</taxon>
        <taxon>Reyranellaceae</taxon>
        <taxon>Reyranella</taxon>
    </lineage>
</organism>
<evidence type="ECO:0000256" key="4">
    <source>
        <dbReference type="ARBA" id="ARBA00022475"/>
    </source>
</evidence>
<dbReference type="Pfam" id="PF02743">
    <property type="entry name" value="dCache_1"/>
    <property type="match status" value="1"/>
</dbReference>
<feature type="modified residue" description="4-aspartylphosphate" evidence="9">
    <location>
        <position position="636"/>
    </location>
</feature>
<dbReference type="Pfam" id="PF00512">
    <property type="entry name" value="HisKA"/>
    <property type="match status" value="1"/>
</dbReference>
<evidence type="ECO:0000313" key="13">
    <source>
        <dbReference type="EMBL" id="MBU8874069.1"/>
    </source>
</evidence>
<keyword evidence="6 10" id="KW-0812">Transmembrane</keyword>
<feature type="domain" description="Response regulatory" evidence="12">
    <location>
        <begin position="587"/>
        <end position="704"/>
    </location>
</feature>
<dbReference type="InterPro" id="IPR005467">
    <property type="entry name" value="His_kinase_dom"/>
</dbReference>
<dbReference type="InterPro" id="IPR003661">
    <property type="entry name" value="HisK_dim/P_dom"/>
</dbReference>
<keyword evidence="14" id="KW-1185">Reference proteome</keyword>
<dbReference type="InterPro" id="IPR003594">
    <property type="entry name" value="HATPase_dom"/>
</dbReference>
<evidence type="ECO:0000313" key="14">
    <source>
        <dbReference type="Proteomes" id="UP000727907"/>
    </source>
</evidence>
<evidence type="ECO:0000256" key="2">
    <source>
        <dbReference type="ARBA" id="ARBA00004651"/>
    </source>
</evidence>
<proteinExistence type="predicted"/>
<comment type="subcellular location">
    <subcellularLocation>
        <location evidence="2">Cell membrane</location>
        <topology evidence="2">Multi-pass membrane protein</topology>
    </subcellularLocation>
</comment>
<evidence type="ECO:0000259" key="11">
    <source>
        <dbReference type="PROSITE" id="PS50109"/>
    </source>
</evidence>
<dbReference type="Pfam" id="PF02518">
    <property type="entry name" value="HATPase_c"/>
    <property type="match status" value="1"/>
</dbReference>
<dbReference type="InterPro" id="IPR033479">
    <property type="entry name" value="dCache_1"/>
</dbReference>
<sequence length="823" mass="88938">MAIAGGVLTVCLVVIGATLMLWQARKTTIEEWKVNLSNMSTILAASTNQTMKAADLVLKSISDRVHDADIANEGELRREMGTQEIFDMLRNKASSVPQVDVATIVALNGDVISFTRSYPPPRINLADRDYFKAHMADPRLDVFLSAPVKNRGTGTWTFYLARKIRSRTGEVLGLVLTGIESSFFQDFFKAVNISEESAISLFRSDGILLARYPTREDLIGKSFREQPVFSDIIGRGNEAGATVTTGPRLADNSASQMRIVAPRTLKDYPLVVNVTANEGLILELWYTTAWFVGIGTALFSLLLLGLTGWIATLLTRQEATMADLRRARGHAEEATQAKTDFLAMMSHEIRTPMNAVIGMSNLLADTPLEQTQKRYVRIIEDSAAHLLQIINDILDFSRLEARRLMVEKSDFDLHRLAESAVDIARGLPGAERVDIVMAFAGNIPTFVSGDGDRLNQIFLNLLGNAVKYTERGAITLSAAVVEGAATLRIRFSVTDTGVGIAPEVQGRLFQPFEQGDLRLARRKGGTGLGLAICKRLVDLMDGEIGVVSNLGQGSTFWFELPFGRAIDPAGGARSVQQVRPHVRRSLRILVAEDTPANQIVARAMLEKLGHRVQVVSDGGEAVAAARNGAFDLILMDIQMPGMDGYEATRRIRSLGASVAAIPIIALTAFAQPSDREKAIATGMSDHISKPIRVDELNAAIERNVMPGGDAAPMAAGALDRAALDELRDAVGPESFSRLIDALMRDATQSLDELRAAGSDPVRSRKAAHRLAGLFGQFGATDAADAAVAVERASDDQVRAQTDVLLSAGDAAVRAVRSARPGAA</sequence>
<name>A0ABS6IJL2_9HYPH</name>
<keyword evidence="4" id="KW-1003">Cell membrane</keyword>
<gene>
    <name evidence="13" type="ORF">KQ910_09860</name>
</gene>
<dbReference type="EMBL" id="JAHOPB010000001">
    <property type="protein sequence ID" value="MBU8874069.1"/>
    <property type="molecule type" value="Genomic_DNA"/>
</dbReference>
<accession>A0ABS6IJL2</accession>
<keyword evidence="5 9" id="KW-0597">Phosphoprotein</keyword>
<dbReference type="SMART" id="SM00448">
    <property type="entry name" value="REC"/>
    <property type="match status" value="1"/>
</dbReference>
<evidence type="ECO:0000256" key="10">
    <source>
        <dbReference type="SAM" id="Phobius"/>
    </source>
</evidence>
<dbReference type="Proteomes" id="UP000727907">
    <property type="component" value="Unassembled WGS sequence"/>
</dbReference>
<evidence type="ECO:0000256" key="1">
    <source>
        <dbReference type="ARBA" id="ARBA00000085"/>
    </source>
</evidence>
<comment type="caution">
    <text evidence="13">The sequence shown here is derived from an EMBL/GenBank/DDBJ whole genome shotgun (WGS) entry which is preliminary data.</text>
</comment>
<dbReference type="PANTHER" id="PTHR45339">
    <property type="entry name" value="HYBRID SIGNAL TRANSDUCTION HISTIDINE KINASE J"/>
    <property type="match status" value="1"/>
</dbReference>
<reference evidence="13 14" key="1">
    <citation type="submission" date="2021-06" db="EMBL/GenBank/DDBJ databases">
        <authorList>
            <person name="Lee D.H."/>
        </authorList>
    </citation>
    <scope>NUCLEOTIDE SEQUENCE [LARGE SCALE GENOMIC DNA]</scope>
    <source>
        <strain evidence="13 14">MMS21-HV4-11</strain>
    </source>
</reference>
<comment type="catalytic activity">
    <reaction evidence="1">
        <text>ATP + protein L-histidine = ADP + protein N-phospho-L-histidine.</text>
        <dbReference type="EC" id="2.7.13.3"/>
    </reaction>
</comment>
<evidence type="ECO:0000256" key="9">
    <source>
        <dbReference type="PROSITE-ProRule" id="PRU00169"/>
    </source>
</evidence>
<evidence type="ECO:0000256" key="3">
    <source>
        <dbReference type="ARBA" id="ARBA00012438"/>
    </source>
</evidence>
<dbReference type="SMART" id="SM00388">
    <property type="entry name" value="HisKA"/>
    <property type="match status" value="1"/>
</dbReference>
<dbReference type="EC" id="2.7.13.3" evidence="3"/>